<evidence type="ECO:0000313" key="2">
    <source>
        <dbReference type="EMBL" id="CCO14775.1"/>
    </source>
</evidence>
<feature type="compositionally biased region" description="Low complexity" evidence="1">
    <location>
        <begin position="1"/>
        <end position="14"/>
    </location>
</feature>
<gene>
    <name evidence="2" type="ORF">Bathy02g02850</name>
</gene>
<dbReference type="NCBIfam" id="TIGR01668">
    <property type="entry name" value="YqeG_hyp_ppase"/>
    <property type="match status" value="1"/>
</dbReference>
<dbReference type="Proteomes" id="UP000198341">
    <property type="component" value="Chromosome 2"/>
</dbReference>
<feature type="region of interest" description="Disordered" evidence="1">
    <location>
        <begin position="154"/>
        <end position="194"/>
    </location>
</feature>
<dbReference type="InterPro" id="IPR010021">
    <property type="entry name" value="PGPP1/Gep4"/>
</dbReference>
<dbReference type="InterPro" id="IPR027706">
    <property type="entry name" value="PGP_Pase"/>
</dbReference>
<dbReference type="EMBL" id="FO082277">
    <property type="protein sequence ID" value="CCO14775.1"/>
    <property type="molecule type" value="Genomic_DNA"/>
</dbReference>
<dbReference type="SUPFAM" id="SSF56784">
    <property type="entry name" value="HAD-like"/>
    <property type="match status" value="1"/>
</dbReference>
<evidence type="ECO:0000313" key="3">
    <source>
        <dbReference type="Proteomes" id="UP000198341"/>
    </source>
</evidence>
<dbReference type="AlphaFoldDB" id="K8EQS3"/>
<dbReference type="eggNOG" id="KOG2961">
    <property type="taxonomic scope" value="Eukaryota"/>
</dbReference>
<proteinExistence type="predicted"/>
<dbReference type="InterPro" id="IPR036412">
    <property type="entry name" value="HAD-like_sf"/>
</dbReference>
<dbReference type="Pfam" id="PF09419">
    <property type="entry name" value="PGP_phosphatase"/>
    <property type="match status" value="1"/>
</dbReference>
<evidence type="ECO:0000256" key="1">
    <source>
        <dbReference type="SAM" id="MobiDB-lite"/>
    </source>
</evidence>
<dbReference type="STRING" id="41875.K8EQS3"/>
<dbReference type="InterPro" id="IPR023214">
    <property type="entry name" value="HAD_sf"/>
</dbReference>
<feature type="region of interest" description="Disordered" evidence="1">
    <location>
        <begin position="1"/>
        <end position="23"/>
    </location>
</feature>
<dbReference type="KEGG" id="bpg:Bathy02g02850"/>
<protein>
    <recommendedName>
        <fullName evidence="4">Phosphatidylglycerophosphatase GEP4, mitochondrial</fullName>
    </recommendedName>
</protein>
<dbReference type="GeneID" id="19017398"/>
<name>K8EQS3_9CHLO</name>
<dbReference type="RefSeq" id="XP_007514535.1">
    <property type="nucleotide sequence ID" value="XM_007514473.1"/>
</dbReference>
<sequence>MKTRATTTTTTISDSSDDDDVNDDAMVAMKPSLLGKLGQSMNVAGISLFLKLAVSDASLAIPHIDCESIQDIDWFKLKKAGFTAVIFDKDNTLTIPYAAEVYPPLRESMKECKQAFGNERVCVYSNSAGLIQYDPDGIEAAQLEKELGIRVARHKEKKPSGSGTELAEFLNSNSSEKEKNRKSTTKDEEENTTSPCEKFVFVGDRYLTDVVFGNKSGMFTIRVAPFDVSHESKAIAAARSIESYFLRRWRTKNKTKATPHALDEKRKDDEEESSVYLKTNAARSWREER</sequence>
<dbReference type="Gene3D" id="3.40.50.1000">
    <property type="entry name" value="HAD superfamily/HAD-like"/>
    <property type="match status" value="1"/>
</dbReference>
<feature type="region of interest" description="Disordered" evidence="1">
    <location>
        <begin position="253"/>
        <end position="289"/>
    </location>
</feature>
<evidence type="ECO:0008006" key="4">
    <source>
        <dbReference type="Google" id="ProtNLM"/>
    </source>
</evidence>
<reference evidence="2 3" key="1">
    <citation type="submission" date="2011-10" db="EMBL/GenBank/DDBJ databases">
        <authorList>
            <person name="Genoscope - CEA"/>
        </authorList>
    </citation>
    <scope>NUCLEOTIDE SEQUENCE [LARGE SCALE GENOMIC DNA]</scope>
    <source>
        <strain evidence="2 3">RCC 1105</strain>
    </source>
</reference>
<dbReference type="OrthoDB" id="198652at2759"/>
<keyword evidence="3" id="KW-1185">Reference proteome</keyword>
<dbReference type="GO" id="GO:0008962">
    <property type="term" value="F:phosphatidylglycerophosphatase activity"/>
    <property type="evidence" value="ECO:0007669"/>
    <property type="project" value="InterPro"/>
</dbReference>
<feature type="compositionally biased region" description="Basic and acidic residues" evidence="1">
    <location>
        <begin position="175"/>
        <end position="186"/>
    </location>
</feature>
<accession>K8EQS3</accession>
<organism evidence="2 3">
    <name type="scientific">Bathycoccus prasinos</name>
    <dbReference type="NCBI Taxonomy" id="41875"/>
    <lineage>
        <taxon>Eukaryota</taxon>
        <taxon>Viridiplantae</taxon>
        <taxon>Chlorophyta</taxon>
        <taxon>Mamiellophyceae</taxon>
        <taxon>Mamiellales</taxon>
        <taxon>Bathycoccaceae</taxon>
        <taxon>Bathycoccus</taxon>
    </lineage>
</organism>